<keyword evidence="2" id="KW-1185">Reference proteome</keyword>
<dbReference type="Proteomes" id="UP000295681">
    <property type="component" value="Unassembled WGS sequence"/>
</dbReference>
<dbReference type="AlphaFoldDB" id="A0A4R5N783"/>
<dbReference type="STRING" id="907931.GCA_000165675_00069"/>
<gene>
    <name evidence="1" type="ORF">C5L23_001456</name>
</gene>
<evidence type="ECO:0008006" key="3">
    <source>
        <dbReference type="Google" id="ProtNLM"/>
    </source>
</evidence>
<protein>
    <recommendedName>
        <fullName evidence="3">HTH merR-type domain-containing protein</fullName>
    </recommendedName>
</protein>
<evidence type="ECO:0000313" key="2">
    <source>
        <dbReference type="Proteomes" id="UP000295681"/>
    </source>
</evidence>
<comment type="caution">
    <text evidence="1">The sequence shown here is derived from an EMBL/GenBank/DDBJ whole genome shotgun (WGS) entry which is preliminary data.</text>
</comment>
<accession>A0A4R5N783</accession>
<dbReference type="RefSeq" id="WP_010008533.1">
    <property type="nucleotide sequence ID" value="NZ_JAGYGP010000001.1"/>
</dbReference>
<organism evidence="1 2">
    <name type="scientific">Leuconostoc fallax</name>
    <dbReference type="NCBI Taxonomy" id="1251"/>
    <lineage>
        <taxon>Bacteria</taxon>
        <taxon>Bacillati</taxon>
        <taxon>Bacillota</taxon>
        <taxon>Bacilli</taxon>
        <taxon>Lactobacillales</taxon>
        <taxon>Lactobacillaceae</taxon>
        <taxon>Leuconostoc</taxon>
    </lineage>
</organism>
<name>A0A4R5N783_9LACO</name>
<dbReference type="EMBL" id="PUFI01000015">
    <property type="protein sequence ID" value="TDG67657.1"/>
    <property type="molecule type" value="Genomic_DNA"/>
</dbReference>
<reference evidence="1 2" key="1">
    <citation type="journal article" date="2019" name="Appl. Microbiol. Biotechnol.">
        <title>Uncovering carbohydrate metabolism through a genotype-phenotype association study of 56 lactic acid bacteria genomes.</title>
        <authorList>
            <person name="Buron-Moles G."/>
            <person name="Chailyan A."/>
            <person name="Dolejs I."/>
            <person name="Forster J."/>
            <person name="Miks M.H."/>
        </authorList>
    </citation>
    <scope>NUCLEOTIDE SEQUENCE [LARGE SCALE GENOMIC DNA]</scope>
    <source>
        <strain evidence="1 2">ATCC 700006</strain>
    </source>
</reference>
<proteinExistence type="predicted"/>
<evidence type="ECO:0000313" key="1">
    <source>
        <dbReference type="EMBL" id="TDG67657.1"/>
    </source>
</evidence>
<sequence length="66" mass="7777">MTSSTEHPQLWPRWLKRSQAHKYAGVADNTFINYYVKTGRVKAYPTDHGVRYDSQEIDEAIKHYYG</sequence>